<comment type="pathway">
    <text evidence="1">Cofactor biosynthesis; (R)-pantothenate biosynthesis; (R)-pantoate from 3-methyl-2-oxobutanoate: step 1/2.</text>
</comment>
<accession>A0A0F9UT16</accession>
<dbReference type="CDD" id="cd06557">
    <property type="entry name" value="KPHMT-like"/>
    <property type="match status" value="1"/>
</dbReference>
<dbReference type="GO" id="GO:0015940">
    <property type="term" value="P:pantothenate biosynthetic process"/>
    <property type="evidence" value="ECO:0007669"/>
    <property type="project" value="InterPro"/>
</dbReference>
<gene>
    <name evidence="5" type="ORF">LCGC14_0168330</name>
</gene>
<dbReference type="PIRSF" id="PIRSF000388">
    <property type="entry name" value="Pantoate_hydroxy_MeTrfase"/>
    <property type="match status" value="1"/>
</dbReference>
<protein>
    <recommendedName>
        <fullName evidence="3">3-methyl-2-oxobutanoate hydroxymethyltransferase</fullName>
        <ecNumber evidence="3">2.1.2.11</ecNumber>
    </recommendedName>
</protein>
<dbReference type="Pfam" id="PF02548">
    <property type="entry name" value="Pantoate_transf"/>
    <property type="match status" value="1"/>
</dbReference>
<dbReference type="GO" id="GO:0000287">
    <property type="term" value="F:magnesium ion binding"/>
    <property type="evidence" value="ECO:0007669"/>
    <property type="project" value="TreeGrafter"/>
</dbReference>
<dbReference type="AlphaFoldDB" id="A0A0F9UT16"/>
<dbReference type="Gene3D" id="3.20.20.60">
    <property type="entry name" value="Phosphoenolpyruvate-binding domains"/>
    <property type="match status" value="1"/>
</dbReference>
<evidence type="ECO:0000256" key="2">
    <source>
        <dbReference type="ARBA" id="ARBA00008676"/>
    </source>
</evidence>
<keyword evidence="4" id="KW-0808">Transferase</keyword>
<dbReference type="HAMAP" id="MF_00156">
    <property type="entry name" value="PanB"/>
    <property type="match status" value="1"/>
</dbReference>
<name>A0A0F9UT16_9ZZZZ</name>
<evidence type="ECO:0000256" key="1">
    <source>
        <dbReference type="ARBA" id="ARBA00005033"/>
    </source>
</evidence>
<comment type="caution">
    <text evidence="5">The sequence shown here is derived from an EMBL/GenBank/DDBJ whole genome shotgun (WGS) entry which is preliminary data.</text>
</comment>
<evidence type="ECO:0000313" key="5">
    <source>
        <dbReference type="EMBL" id="KKN96240.1"/>
    </source>
</evidence>
<dbReference type="SUPFAM" id="SSF51621">
    <property type="entry name" value="Phosphoenolpyruvate/pyruvate domain"/>
    <property type="match status" value="1"/>
</dbReference>
<dbReference type="FunFam" id="3.20.20.60:FF:000003">
    <property type="entry name" value="3-methyl-2-oxobutanoate hydroxymethyltransferase"/>
    <property type="match status" value="1"/>
</dbReference>
<proteinExistence type="inferred from homology"/>
<evidence type="ECO:0000256" key="3">
    <source>
        <dbReference type="ARBA" id="ARBA00012618"/>
    </source>
</evidence>
<dbReference type="PANTHER" id="PTHR20881">
    <property type="entry name" value="3-METHYL-2-OXOBUTANOATE HYDROXYMETHYLTRANSFERASE"/>
    <property type="match status" value="1"/>
</dbReference>
<dbReference type="EMBL" id="LAZR01000065">
    <property type="protein sequence ID" value="KKN96240.1"/>
    <property type="molecule type" value="Genomic_DNA"/>
</dbReference>
<dbReference type="GO" id="GO:0003864">
    <property type="term" value="F:3-methyl-2-oxobutanoate hydroxymethyltransferase activity"/>
    <property type="evidence" value="ECO:0007669"/>
    <property type="project" value="UniProtKB-EC"/>
</dbReference>
<dbReference type="InterPro" id="IPR040442">
    <property type="entry name" value="Pyrv_kinase-like_dom_sf"/>
</dbReference>
<sequence>MSSPIRTTRLTAPELRSRKGATPIVAVTAYNTIMARLVDPHVDCILVGDSLAMVEHGMGSTLGASLELMIAHGRAVMAGASKALVVVDMPFGSYEASPSDAFRAAARLMAETGCGAVKLEGGSRIAGTIAFLAERGIPVMAHVGLTPQSVNALGGFRTQGHDEVGRERILADARAVSEAGAFSVVLEGIVEPLAEAITRDIATPTIGIGAAAACDGQILVLEDMLGLTEKAPRFVKRYAALGEAVGQAVSNYAEEVRSRDFPGPEHVYRPRG</sequence>
<organism evidence="5">
    <name type="scientific">marine sediment metagenome</name>
    <dbReference type="NCBI Taxonomy" id="412755"/>
    <lineage>
        <taxon>unclassified sequences</taxon>
        <taxon>metagenomes</taxon>
        <taxon>ecological metagenomes</taxon>
    </lineage>
</organism>
<dbReference type="EC" id="2.1.2.11" evidence="3"/>
<dbReference type="NCBIfam" id="NF001452">
    <property type="entry name" value="PRK00311.1"/>
    <property type="match status" value="1"/>
</dbReference>
<reference evidence="5" key="1">
    <citation type="journal article" date="2015" name="Nature">
        <title>Complex archaea that bridge the gap between prokaryotes and eukaryotes.</title>
        <authorList>
            <person name="Spang A."/>
            <person name="Saw J.H."/>
            <person name="Jorgensen S.L."/>
            <person name="Zaremba-Niedzwiedzka K."/>
            <person name="Martijn J."/>
            <person name="Lind A.E."/>
            <person name="van Eijk R."/>
            <person name="Schleper C."/>
            <person name="Guy L."/>
            <person name="Ettema T.J."/>
        </authorList>
    </citation>
    <scope>NUCLEOTIDE SEQUENCE</scope>
</reference>
<dbReference type="NCBIfam" id="TIGR00222">
    <property type="entry name" value="panB"/>
    <property type="match status" value="1"/>
</dbReference>
<dbReference type="InterPro" id="IPR015813">
    <property type="entry name" value="Pyrv/PenolPyrv_kinase-like_dom"/>
</dbReference>
<evidence type="ECO:0000256" key="4">
    <source>
        <dbReference type="ARBA" id="ARBA00022679"/>
    </source>
</evidence>
<dbReference type="PANTHER" id="PTHR20881:SF0">
    <property type="entry name" value="3-METHYL-2-OXOBUTANOATE HYDROXYMETHYLTRANSFERASE"/>
    <property type="match status" value="1"/>
</dbReference>
<comment type="similarity">
    <text evidence="2">Belongs to the PanB family.</text>
</comment>
<dbReference type="InterPro" id="IPR003700">
    <property type="entry name" value="Pantoate_hydroxy_MeTrfase"/>
</dbReference>
<dbReference type="GO" id="GO:0005737">
    <property type="term" value="C:cytoplasm"/>
    <property type="evidence" value="ECO:0007669"/>
    <property type="project" value="TreeGrafter"/>
</dbReference>